<sequence>MACTSTDRTNLKRLGKCLEDFTHFLTRPPKLLIPKVNPKKLVKEKATVAAAGSNNKTEKCDEMYGQITT</sequence>
<comment type="caution">
    <text evidence="1">The sequence shown here is derived from an EMBL/GenBank/DDBJ whole genome shotgun (WGS) entry which is preliminary data.</text>
</comment>
<reference evidence="1 2" key="1">
    <citation type="submission" date="2013-09" db="EMBL/GenBank/DDBJ databases">
        <title>Corchorus capsularis genome sequencing.</title>
        <authorList>
            <person name="Alam M."/>
            <person name="Haque M.S."/>
            <person name="Islam M.S."/>
            <person name="Emdad E.M."/>
            <person name="Islam M.M."/>
            <person name="Ahmed B."/>
            <person name="Halim A."/>
            <person name="Hossen Q.M.M."/>
            <person name="Hossain M.Z."/>
            <person name="Ahmed R."/>
            <person name="Khan M.M."/>
            <person name="Islam R."/>
            <person name="Rashid M.M."/>
            <person name="Khan S.A."/>
            <person name="Rahman M.S."/>
            <person name="Alam M."/>
        </authorList>
    </citation>
    <scope>NUCLEOTIDE SEQUENCE [LARGE SCALE GENOMIC DNA]</scope>
    <source>
        <strain evidence="2">cv. CVL-1</strain>
        <tissue evidence="1">Whole seedling</tissue>
    </source>
</reference>
<dbReference type="EMBL" id="AWWV01007564">
    <property type="protein sequence ID" value="OMO95891.1"/>
    <property type="molecule type" value="Genomic_DNA"/>
</dbReference>
<dbReference type="Gramene" id="OMO95891">
    <property type="protein sequence ID" value="OMO95891"/>
    <property type="gene ID" value="CCACVL1_05194"/>
</dbReference>
<evidence type="ECO:0000313" key="1">
    <source>
        <dbReference type="EMBL" id="OMO95891.1"/>
    </source>
</evidence>
<protein>
    <submittedName>
        <fullName evidence="1">Uncharacterized protein</fullName>
    </submittedName>
</protein>
<proteinExistence type="predicted"/>
<dbReference type="AlphaFoldDB" id="A0A1R3JM46"/>
<dbReference type="Proteomes" id="UP000188268">
    <property type="component" value="Unassembled WGS sequence"/>
</dbReference>
<organism evidence="1 2">
    <name type="scientific">Corchorus capsularis</name>
    <name type="common">Jute</name>
    <dbReference type="NCBI Taxonomy" id="210143"/>
    <lineage>
        <taxon>Eukaryota</taxon>
        <taxon>Viridiplantae</taxon>
        <taxon>Streptophyta</taxon>
        <taxon>Embryophyta</taxon>
        <taxon>Tracheophyta</taxon>
        <taxon>Spermatophyta</taxon>
        <taxon>Magnoliopsida</taxon>
        <taxon>eudicotyledons</taxon>
        <taxon>Gunneridae</taxon>
        <taxon>Pentapetalae</taxon>
        <taxon>rosids</taxon>
        <taxon>malvids</taxon>
        <taxon>Malvales</taxon>
        <taxon>Malvaceae</taxon>
        <taxon>Grewioideae</taxon>
        <taxon>Apeibeae</taxon>
        <taxon>Corchorus</taxon>
    </lineage>
</organism>
<keyword evidence="2" id="KW-1185">Reference proteome</keyword>
<accession>A0A1R3JM46</accession>
<gene>
    <name evidence="1" type="ORF">CCACVL1_05194</name>
</gene>
<evidence type="ECO:0000313" key="2">
    <source>
        <dbReference type="Proteomes" id="UP000188268"/>
    </source>
</evidence>
<name>A0A1R3JM46_COCAP</name>